<reference evidence="2 3" key="1">
    <citation type="submission" date="2016-10" db="EMBL/GenBank/DDBJ databases">
        <authorList>
            <person name="de Groot N.N."/>
        </authorList>
    </citation>
    <scope>NUCLEOTIDE SEQUENCE [LARGE SCALE GENOMIC DNA]</scope>
    <source>
        <strain evidence="2 3">CGMCC 1.7059</strain>
    </source>
</reference>
<dbReference type="GO" id="GO:0016787">
    <property type="term" value="F:hydrolase activity"/>
    <property type="evidence" value="ECO:0007669"/>
    <property type="project" value="UniProtKB-KW"/>
</dbReference>
<dbReference type="PANTHER" id="PTHR11614">
    <property type="entry name" value="PHOSPHOLIPASE-RELATED"/>
    <property type="match status" value="1"/>
</dbReference>
<dbReference type="STRING" id="488533.SAMN04487960_102313"/>
<proteinExistence type="predicted"/>
<dbReference type="Pfam" id="PF12146">
    <property type="entry name" value="Hydrolase_4"/>
    <property type="match status" value="1"/>
</dbReference>
<keyword evidence="3" id="KW-1185">Reference proteome</keyword>
<evidence type="ECO:0000313" key="3">
    <source>
        <dbReference type="Proteomes" id="UP000199675"/>
    </source>
</evidence>
<dbReference type="Proteomes" id="UP000199675">
    <property type="component" value="Unassembled WGS sequence"/>
</dbReference>
<dbReference type="AlphaFoldDB" id="A0A1H2T252"/>
<evidence type="ECO:0000259" key="1">
    <source>
        <dbReference type="Pfam" id="PF12146"/>
    </source>
</evidence>
<gene>
    <name evidence="2" type="ORF">SAMN04487960_102313</name>
</gene>
<feature type="domain" description="Serine aminopeptidase S33" evidence="1">
    <location>
        <begin position="123"/>
        <end position="353"/>
    </location>
</feature>
<accession>A0A1H2T252</accession>
<dbReference type="InterPro" id="IPR029058">
    <property type="entry name" value="AB_hydrolase_fold"/>
</dbReference>
<keyword evidence="2" id="KW-0378">Hydrolase</keyword>
<dbReference type="InterPro" id="IPR022742">
    <property type="entry name" value="Hydrolase_4"/>
</dbReference>
<dbReference type="EMBL" id="FNNE01000002">
    <property type="protein sequence ID" value="SDW37910.1"/>
    <property type="molecule type" value="Genomic_DNA"/>
</dbReference>
<organism evidence="2 3">
    <name type="scientific">Marinobacter mobilis</name>
    <dbReference type="NCBI Taxonomy" id="488533"/>
    <lineage>
        <taxon>Bacteria</taxon>
        <taxon>Pseudomonadati</taxon>
        <taxon>Pseudomonadota</taxon>
        <taxon>Gammaproteobacteria</taxon>
        <taxon>Pseudomonadales</taxon>
        <taxon>Marinobacteraceae</taxon>
        <taxon>Marinobacter</taxon>
    </lineage>
</organism>
<dbReference type="InterPro" id="IPR051044">
    <property type="entry name" value="MAG_DAG_Lipase"/>
</dbReference>
<protein>
    <submittedName>
        <fullName evidence="2">Lysophospholipase, alpha-beta hydrolase superfamily</fullName>
    </submittedName>
</protein>
<evidence type="ECO:0000313" key="2">
    <source>
        <dbReference type="EMBL" id="SDW37910.1"/>
    </source>
</evidence>
<name>A0A1H2T252_9GAMM</name>
<dbReference type="Gene3D" id="3.40.50.1820">
    <property type="entry name" value="alpha/beta hydrolase"/>
    <property type="match status" value="1"/>
</dbReference>
<sequence>MLNVTGRKFPTPENSEVIRQPWCANLSILRTNLCKTGSKTLVYWKTDNIEIPDWSRDSLLGKLNPFAADMPNELCDEAIAYCRYYGLDLWLEHPKVEYRQGYLMAGGHQVVLHYYRSPDAKTTKGTVFILHGYFDHVGLYSQLIDRCLGAGFDVLAYDQPGHGLSSGTPAAIGSFMEYQSVLCDVIAKVRGHVAGPWFAVGQSTGGAILIDYLLSNQHDQDSSEFEKVVLLAPLVRPMGWLGAKVLHSLVRPFIKRWRRLFSENSGNSRFLKFLREHDPLQARAVHVDWVSALRLWVPHIESCRPVEFPVTVVQGEKDLTVDWQHNLRIIRNKFATVNEIRIPDGRHHLVNEAQDLQATVFNSIIDTFSGNLSAQSFSRAS</sequence>
<dbReference type="SUPFAM" id="SSF53474">
    <property type="entry name" value="alpha/beta-Hydrolases"/>
    <property type="match status" value="1"/>
</dbReference>